<dbReference type="PROSITE" id="PS51718">
    <property type="entry name" value="G_DYNAMIN_2"/>
    <property type="match status" value="1"/>
</dbReference>
<dbReference type="InterPro" id="IPR030381">
    <property type="entry name" value="G_DYNAMIN_dom"/>
</dbReference>
<comment type="subcellular location">
    <subcellularLocation>
        <location evidence="1">Cell membrane</location>
        <topology evidence="1">Peripheral membrane protein</topology>
        <orientation evidence="1">Cytoplasmic side</orientation>
    </subcellularLocation>
    <subcellularLocation>
        <location evidence="2">Endosome membrane</location>
        <topology evidence="2">Peripheral membrane protein</topology>
    </subcellularLocation>
</comment>
<keyword evidence="7" id="KW-0106">Calcium</keyword>
<dbReference type="PROSITE" id="PS50222">
    <property type="entry name" value="EF_HAND_2"/>
    <property type="match status" value="1"/>
</dbReference>
<evidence type="ECO:0000256" key="1">
    <source>
        <dbReference type="ARBA" id="ARBA00004413"/>
    </source>
</evidence>
<dbReference type="Gene3D" id="3.40.50.300">
    <property type="entry name" value="P-loop containing nucleotide triphosphate hydrolases"/>
    <property type="match status" value="1"/>
</dbReference>
<proteinExistence type="predicted"/>
<keyword evidence="3" id="KW-1003">Cell membrane</keyword>
<dbReference type="EMBL" id="AABL01001022">
    <property type="protein sequence ID" value="EAA15250.1"/>
    <property type="molecule type" value="Genomic_DNA"/>
</dbReference>
<dbReference type="InterPro" id="IPR002048">
    <property type="entry name" value="EF_hand_dom"/>
</dbReference>
<dbReference type="GO" id="GO:0016197">
    <property type="term" value="P:endosomal transport"/>
    <property type="evidence" value="ECO:0007669"/>
    <property type="project" value="TreeGrafter"/>
</dbReference>
<dbReference type="GO" id="GO:0005509">
    <property type="term" value="F:calcium ion binding"/>
    <property type="evidence" value="ECO:0007669"/>
    <property type="project" value="InterPro"/>
</dbReference>
<evidence type="ECO:0000256" key="6">
    <source>
        <dbReference type="ARBA" id="ARBA00022753"/>
    </source>
</evidence>
<dbReference type="PANTHER" id="PTHR11216:SF31">
    <property type="entry name" value="AT21416P"/>
    <property type="match status" value="1"/>
</dbReference>
<feature type="domain" description="EH" evidence="9">
    <location>
        <begin position="441"/>
        <end position="530"/>
    </location>
</feature>
<reference evidence="12 13" key="1">
    <citation type="journal article" date="2002" name="Nature">
        <title>Genome sequence and comparative analysis of the model rodent malaria parasite Plasmodium yoelii yoelii.</title>
        <authorList>
            <person name="Carlton J.M."/>
            <person name="Angiuoli S.V."/>
            <person name="Suh B.B."/>
            <person name="Kooij T.W."/>
            <person name="Pertea M."/>
            <person name="Silva J.C."/>
            <person name="Ermolaeva M.D."/>
            <person name="Allen J.E."/>
            <person name="Selengut J.D."/>
            <person name="Koo H.L."/>
            <person name="Peterson J.D."/>
            <person name="Pop M."/>
            <person name="Kosack D.S."/>
            <person name="Shumway M.F."/>
            <person name="Bidwell S.L."/>
            <person name="Shallom S.J."/>
            <person name="van Aken S.E."/>
            <person name="Riedmuller S.B."/>
            <person name="Feldblyum T.V."/>
            <person name="Cho J.K."/>
            <person name="Quackenbush J."/>
            <person name="Sedegah M."/>
            <person name="Shoaibi A."/>
            <person name="Cummings L.M."/>
            <person name="Florens L."/>
            <person name="Yates J.R."/>
            <person name="Raine J.D."/>
            <person name="Sinden R.E."/>
            <person name="Harris M.A."/>
            <person name="Cunningham D.A."/>
            <person name="Preiser P.R."/>
            <person name="Bergman L.W."/>
            <person name="Vaidya A.B."/>
            <person name="van Lin L.H."/>
            <person name="Janse C.J."/>
            <person name="Waters A.P."/>
            <person name="Smith H.O."/>
            <person name="White O.R."/>
            <person name="Salzberg S.L."/>
            <person name="Venter J.C."/>
            <person name="Fraser C.M."/>
            <person name="Hoffman S.L."/>
            <person name="Gardner M.J."/>
            <person name="Carucci D.J."/>
        </authorList>
    </citation>
    <scope>NUCLEOTIDE SEQUENCE [LARGE SCALE GENOMIC DNA]</scope>
    <source>
        <strain evidence="12 13">17XNL</strain>
    </source>
</reference>
<feature type="domain" description="EF-hand" evidence="10">
    <location>
        <begin position="474"/>
        <end position="509"/>
    </location>
</feature>
<dbReference type="PROSITE" id="PS50031">
    <property type="entry name" value="EH"/>
    <property type="match status" value="1"/>
</dbReference>
<evidence type="ECO:0000256" key="7">
    <source>
        <dbReference type="ARBA" id="ARBA00022837"/>
    </source>
</evidence>
<dbReference type="Pfam" id="PF00350">
    <property type="entry name" value="Dynamin_N"/>
    <property type="match status" value="1"/>
</dbReference>
<dbReference type="Gene3D" id="1.10.268.20">
    <property type="match status" value="1"/>
</dbReference>
<sequence>MKKLLYRTDEETVVYDNVLEGLYSLYKTYILELENEFNYYHFYKPLLTSGDFLSKPMILLLGQYSTGKTTFIKHLIEKEYCGMRIGPEPTTDKFVAVMYSEKEQLIPGNALVSDITKPFSQLESFGNSFLSKLECSNTNSDVLKSLTIIDTPGVLSGIKQISRGYDFEKVIYWFAQRVDLILLIFDAHKLDISDEFRRCIQAIKGQDSKIRIILNKADTINTQQLMRVYGSLMWSLGIVINTPEVNRVYIGSFWDRKLMYDENRSIFEDEASDLYKELSKIPRNSTMIRLNDFIKRCRTLKVHIYLLTHLRQKLPYFRKDYIKGRLIKSLEKIYEDVARENNLPLGDFPPVQFMKEKLHDIDWTKIPKLDTKKIEKINKVLNVHIPQLLEMIPKESATVDMYKVGINEGTIVENKLTPFLELTSGEIPLWVKQKYLLSPIDTSKYSDDFYKLGPNDFGKLSGEQVKPDLIKSKLPSSVLHKIWNLADITKDGYLDLFEYSLARHFIEMKAEGFDLPSKVPKDMINSHDLPEFFNTFYTLVRCQGIKFMHFSYLAIFKYYYFWCNNNIVKE</sequence>
<feature type="domain" description="Dynamin-type G" evidence="11">
    <location>
        <begin position="52"/>
        <end position="282"/>
    </location>
</feature>
<dbReference type="GO" id="GO:0005886">
    <property type="term" value="C:plasma membrane"/>
    <property type="evidence" value="ECO:0007669"/>
    <property type="project" value="UniProtKB-SubCell"/>
</dbReference>
<dbReference type="AlphaFoldDB" id="Q7RIT8"/>
<accession>Q7RIT8</accession>
<keyword evidence="5" id="KW-0547">Nucleotide-binding</keyword>
<dbReference type="InterPro" id="IPR000261">
    <property type="entry name" value="EH_dom"/>
</dbReference>
<dbReference type="InParanoid" id="Q7RIT8"/>
<protein>
    <submittedName>
        <fullName evidence="12">Plasmodium vivax PV1H14130_P</fullName>
    </submittedName>
</protein>
<dbReference type="FunFam" id="3.40.50.300:FF:000147">
    <property type="entry name" value="EH domain-containing protein 1"/>
    <property type="match status" value="1"/>
</dbReference>
<evidence type="ECO:0000259" key="11">
    <source>
        <dbReference type="PROSITE" id="PS51718"/>
    </source>
</evidence>
<dbReference type="SUPFAM" id="SSF47473">
    <property type="entry name" value="EF-hand"/>
    <property type="match status" value="1"/>
</dbReference>
<dbReference type="Pfam" id="PF18150">
    <property type="entry name" value="DUF5600"/>
    <property type="match status" value="1"/>
</dbReference>
<dbReference type="InterPro" id="IPR040990">
    <property type="entry name" value="DUF5600"/>
</dbReference>
<evidence type="ECO:0000259" key="9">
    <source>
        <dbReference type="PROSITE" id="PS50031"/>
    </source>
</evidence>
<name>Q7RIT8_PLAYO</name>
<dbReference type="Proteomes" id="UP000008553">
    <property type="component" value="Unassembled WGS sequence"/>
</dbReference>
<evidence type="ECO:0000256" key="5">
    <source>
        <dbReference type="ARBA" id="ARBA00022741"/>
    </source>
</evidence>
<keyword evidence="8" id="KW-0472">Membrane</keyword>
<dbReference type="InterPro" id="IPR045063">
    <property type="entry name" value="Dynamin_N"/>
</dbReference>
<evidence type="ECO:0000256" key="8">
    <source>
        <dbReference type="ARBA" id="ARBA00023136"/>
    </source>
</evidence>
<keyword evidence="6" id="KW-0967">Endosome</keyword>
<dbReference type="PaxDb" id="73239-Q7RIT8"/>
<keyword evidence="13" id="KW-1185">Reference proteome</keyword>
<dbReference type="InterPro" id="IPR011992">
    <property type="entry name" value="EF-hand-dom_pair"/>
</dbReference>
<evidence type="ECO:0000259" key="10">
    <source>
        <dbReference type="PROSITE" id="PS50222"/>
    </source>
</evidence>
<keyword evidence="4" id="KW-0479">Metal-binding</keyword>
<dbReference type="PANTHER" id="PTHR11216">
    <property type="entry name" value="EH DOMAIN"/>
    <property type="match status" value="1"/>
</dbReference>
<dbReference type="GO" id="GO:0006897">
    <property type="term" value="P:endocytosis"/>
    <property type="evidence" value="ECO:0007669"/>
    <property type="project" value="TreeGrafter"/>
</dbReference>
<evidence type="ECO:0000313" key="13">
    <source>
        <dbReference type="Proteomes" id="UP000008553"/>
    </source>
</evidence>
<organism evidence="12 13">
    <name type="scientific">Plasmodium yoelii yoelii</name>
    <dbReference type="NCBI Taxonomy" id="73239"/>
    <lineage>
        <taxon>Eukaryota</taxon>
        <taxon>Sar</taxon>
        <taxon>Alveolata</taxon>
        <taxon>Apicomplexa</taxon>
        <taxon>Aconoidasida</taxon>
        <taxon>Haemosporida</taxon>
        <taxon>Plasmodiidae</taxon>
        <taxon>Plasmodium</taxon>
        <taxon>Plasmodium (Vinckeia)</taxon>
    </lineage>
</organism>
<dbReference type="CDD" id="cd00052">
    <property type="entry name" value="EH"/>
    <property type="match status" value="1"/>
</dbReference>
<dbReference type="GO" id="GO:0010008">
    <property type="term" value="C:endosome membrane"/>
    <property type="evidence" value="ECO:0007669"/>
    <property type="project" value="UniProtKB-SubCell"/>
</dbReference>
<evidence type="ECO:0000256" key="2">
    <source>
        <dbReference type="ARBA" id="ARBA00004481"/>
    </source>
</evidence>
<evidence type="ECO:0000313" key="12">
    <source>
        <dbReference type="EMBL" id="EAA15250.1"/>
    </source>
</evidence>
<dbReference type="KEGG" id="pyo:PY17X_0405000"/>
<dbReference type="STRING" id="73239.Q7RIT8"/>
<dbReference type="Gene3D" id="1.10.238.10">
    <property type="entry name" value="EF-hand"/>
    <property type="match status" value="1"/>
</dbReference>
<dbReference type="SMART" id="SM00027">
    <property type="entry name" value="EH"/>
    <property type="match status" value="1"/>
</dbReference>
<dbReference type="CDD" id="cd09913">
    <property type="entry name" value="EHD"/>
    <property type="match status" value="1"/>
</dbReference>
<dbReference type="InterPro" id="IPR027417">
    <property type="entry name" value="P-loop_NTPase"/>
</dbReference>
<dbReference type="GO" id="GO:0005525">
    <property type="term" value="F:GTP binding"/>
    <property type="evidence" value="ECO:0007669"/>
    <property type="project" value="InterPro"/>
</dbReference>
<dbReference type="SUPFAM" id="SSF52540">
    <property type="entry name" value="P-loop containing nucleoside triphosphate hydrolases"/>
    <property type="match status" value="1"/>
</dbReference>
<comment type="caution">
    <text evidence="12">The sequence shown here is derived from an EMBL/GenBank/DDBJ whole genome shotgun (WGS) entry which is preliminary data.</text>
</comment>
<dbReference type="Pfam" id="PF12763">
    <property type="entry name" value="EH"/>
    <property type="match status" value="1"/>
</dbReference>
<gene>
    <name evidence="12" type="ORF">PY03528</name>
</gene>
<evidence type="ECO:0000256" key="3">
    <source>
        <dbReference type="ARBA" id="ARBA00022475"/>
    </source>
</evidence>
<dbReference type="FunCoup" id="Q7RIT8">
    <property type="interactions" value="68"/>
</dbReference>
<evidence type="ECO:0000256" key="4">
    <source>
        <dbReference type="ARBA" id="ARBA00022723"/>
    </source>
</evidence>